<dbReference type="Proteomes" id="UP001195660">
    <property type="component" value="Unassembled WGS sequence"/>
</dbReference>
<evidence type="ECO:0000256" key="2">
    <source>
        <dbReference type="ARBA" id="ARBA00022475"/>
    </source>
</evidence>
<keyword evidence="2" id="KW-1003">Cell membrane</keyword>
<keyword evidence="8" id="KW-1185">Reference proteome</keyword>
<dbReference type="Pfam" id="PF02690">
    <property type="entry name" value="Na_Pi_cotrans"/>
    <property type="match status" value="2"/>
</dbReference>
<protein>
    <recommendedName>
        <fullName evidence="9">Na/Pi cotransporter family protein</fullName>
    </recommendedName>
</protein>
<evidence type="ECO:0000256" key="5">
    <source>
        <dbReference type="ARBA" id="ARBA00023136"/>
    </source>
</evidence>
<feature type="transmembrane region" description="Helical" evidence="6">
    <location>
        <begin position="240"/>
        <end position="262"/>
    </location>
</feature>
<dbReference type="EMBL" id="WOFE01000007">
    <property type="protein sequence ID" value="MBM5572413.1"/>
    <property type="molecule type" value="Genomic_DNA"/>
</dbReference>
<evidence type="ECO:0000256" key="3">
    <source>
        <dbReference type="ARBA" id="ARBA00022692"/>
    </source>
</evidence>
<reference evidence="7 8" key="1">
    <citation type="submission" date="2019-11" db="EMBL/GenBank/DDBJ databases">
        <title>Novel Deefgea species.</title>
        <authorList>
            <person name="Han J.-H."/>
        </authorList>
    </citation>
    <scope>NUCLEOTIDE SEQUENCE [LARGE SCALE GENOMIC DNA]</scope>
    <source>
        <strain evidence="7 8">LMG 24817</strain>
    </source>
</reference>
<keyword evidence="5 6" id="KW-0472">Membrane</keyword>
<feature type="transmembrane region" description="Helical" evidence="6">
    <location>
        <begin position="274"/>
        <end position="294"/>
    </location>
</feature>
<dbReference type="PANTHER" id="PTHR10010:SF46">
    <property type="entry name" value="SODIUM-DEPENDENT PHOSPHATE TRANSPORT PROTEIN 2B"/>
    <property type="match status" value="1"/>
</dbReference>
<evidence type="ECO:0008006" key="9">
    <source>
        <dbReference type="Google" id="ProtNLM"/>
    </source>
</evidence>
<feature type="transmembrane region" description="Helical" evidence="6">
    <location>
        <begin position="135"/>
        <end position="153"/>
    </location>
</feature>
<keyword evidence="4 6" id="KW-1133">Transmembrane helix</keyword>
<proteinExistence type="predicted"/>
<evidence type="ECO:0000313" key="8">
    <source>
        <dbReference type="Proteomes" id="UP001195660"/>
    </source>
</evidence>
<dbReference type="NCBIfam" id="NF037997">
    <property type="entry name" value="Na_Pi_symport"/>
    <property type="match status" value="1"/>
</dbReference>
<evidence type="ECO:0000313" key="7">
    <source>
        <dbReference type="EMBL" id="MBM5572413.1"/>
    </source>
</evidence>
<sequence>MGMFETLVAIIAAIAIFLYALEGFSRELQAVGGDTLQDWLGKVTSNRWAGFAVGAFATAILQSSSAVSSLTTALVNASVISFRASLGVLLGANVGTTATAWLVSFKLTEIGPIFIALGALVSLLPKRYGQFGRSLFYFGMIFAALDLISRAVMPLRELPAVMELMAQANSPLVGVLAGIVITAIVQSSSVTTGLAILFVQQGFLPPQAAIAIALGANVGSTSTALIASMGMSAIAKKTAYYNFLFKGVGLLMFFPFIALLSNQLTQHISDTGQVVAAAHLIFNLTISLFFLLMLDPILKFSERKKH</sequence>
<name>A0ABS2CE41_9NEIS</name>
<comment type="caution">
    <text evidence="7">The sequence shown here is derived from an EMBL/GenBank/DDBJ whole genome shotgun (WGS) entry which is preliminary data.</text>
</comment>
<accession>A0ABS2CE41</accession>
<comment type="subcellular location">
    <subcellularLocation>
        <location evidence="1">Cell membrane</location>
        <topology evidence="1">Multi-pass membrane protein</topology>
    </subcellularLocation>
</comment>
<feature type="transmembrane region" description="Helical" evidence="6">
    <location>
        <begin position="211"/>
        <end position="234"/>
    </location>
</feature>
<organism evidence="7 8">
    <name type="scientific">Deefgea chitinilytica</name>
    <dbReference type="NCBI Taxonomy" id="570276"/>
    <lineage>
        <taxon>Bacteria</taxon>
        <taxon>Pseudomonadati</taxon>
        <taxon>Pseudomonadota</taxon>
        <taxon>Betaproteobacteria</taxon>
        <taxon>Neisseriales</taxon>
        <taxon>Chitinibacteraceae</taxon>
        <taxon>Deefgea</taxon>
    </lineage>
</organism>
<dbReference type="PANTHER" id="PTHR10010">
    <property type="entry name" value="SOLUTE CARRIER FAMILY 34 SODIUM PHOSPHATE , MEMBER 2-RELATED"/>
    <property type="match status" value="1"/>
</dbReference>
<feature type="transmembrane region" description="Helical" evidence="6">
    <location>
        <begin position="100"/>
        <end position="123"/>
    </location>
</feature>
<feature type="transmembrane region" description="Helical" evidence="6">
    <location>
        <begin position="173"/>
        <end position="199"/>
    </location>
</feature>
<gene>
    <name evidence="7" type="ORF">GM173_12625</name>
</gene>
<evidence type="ECO:0000256" key="4">
    <source>
        <dbReference type="ARBA" id="ARBA00022989"/>
    </source>
</evidence>
<evidence type="ECO:0000256" key="1">
    <source>
        <dbReference type="ARBA" id="ARBA00004651"/>
    </source>
</evidence>
<evidence type="ECO:0000256" key="6">
    <source>
        <dbReference type="SAM" id="Phobius"/>
    </source>
</evidence>
<feature type="transmembrane region" description="Helical" evidence="6">
    <location>
        <begin position="74"/>
        <end position="94"/>
    </location>
</feature>
<dbReference type="InterPro" id="IPR003841">
    <property type="entry name" value="Na/Pi_transpt"/>
</dbReference>
<keyword evidence="3 6" id="KW-0812">Transmembrane</keyword>